<keyword evidence="1" id="KW-0812">Transmembrane</keyword>
<keyword evidence="1" id="KW-0472">Membrane</keyword>
<evidence type="ECO:0000313" key="3">
    <source>
        <dbReference type="Proteomes" id="UP001596494"/>
    </source>
</evidence>
<dbReference type="RefSeq" id="WP_253937157.1">
    <property type="nucleotide sequence ID" value="NZ_JAPVRC010000005.1"/>
</dbReference>
<sequence>MKEVALALLAGFIVGAIFAAFKLPIPAPPALAGVAGIVGIYLGFKFIAWAGPSITSIFN</sequence>
<protein>
    <submittedName>
        <fullName evidence="2">XapX domain-containing protein</fullName>
    </submittedName>
</protein>
<dbReference type="InterPro" id="IPR020017">
    <property type="entry name" value="XapX_domain"/>
</dbReference>
<organism evidence="2 3">
    <name type="scientific">Halobacillus campisalis</name>
    <dbReference type="NCBI Taxonomy" id="435909"/>
    <lineage>
        <taxon>Bacteria</taxon>
        <taxon>Bacillati</taxon>
        <taxon>Bacillota</taxon>
        <taxon>Bacilli</taxon>
        <taxon>Bacillales</taxon>
        <taxon>Bacillaceae</taxon>
        <taxon>Halobacillus</taxon>
    </lineage>
</organism>
<gene>
    <name evidence="2" type="ORF">ACFQMN_00660</name>
</gene>
<proteinExistence type="predicted"/>
<evidence type="ECO:0000313" key="2">
    <source>
        <dbReference type="EMBL" id="MFC7319392.1"/>
    </source>
</evidence>
<comment type="caution">
    <text evidence="2">The sequence shown here is derived from an EMBL/GenBank/DDBJ whole genome shotgun (WGS) entry which is preliminary data.</text>
</comment>
<dbReference type="EMBL" id="JBHTBY010000001">
    <property type="protein sequence ID" value="MFC7319392.1"/>
    <property type="molecule type" value="Genomic_DNA"/>
</dbReference>
<name>A0ABW2JZ67_9BACI</name>
<dbReference type="NCBIfam" id="TIGR03510">
    <property type="entry name" value="XapX"/>
    <property type="match status" value="1"/>
</dbReference>
<keyword evidence="1" id="KW-1133">Transmembrane helix</keyword>
<accession>A0ABW2JZ67</accession>
<keyword evidence="3" id="KW-1185">Reference proteome</keyword>
<reference evidence="3" key="1">
    <citation type="journal article" date="2019" name="Int. J. Syst. Evol. Microbiol.">
        <title>The Global Catalogue of Microorganisms (GCM) 10K type strain sequencing project: providing services to taxonomists for standard genome sequencing and annotation.</title>
        <authorList>
            <consortium name="The Broad Institute Genomics Platform"/>
            <consortium name="The Broad Institute Genome Sequencing Center for Infectious Disease"/>
            <person name="Wu L."/>
            <person name="Ma J."/>
        </authorList>
    </citation>
    <scope>NUCLEOTIDE SEQUENCE [LARGE SCALE GENOMIC DNA]</scope>
    <source>
        <strain evidence="3">CCUG 73951</strain>
    </source>
</reference>
<evidence type="ECO:0000256" key="1">
    <source>
        <dbReference type="SAM" id="Phobius"/>
    </source>
</evidence>
<feature type="transmembrane region" description="Helical" evidence="1">
    <location>
        <begin position="29"/>
        <end position="50"/>
    </location>
</feature>
<dbReference type="Proteomes" id="UP001596494">
    <property type="component" value="Unassembled WGS sequence"/>
</dbReference>